<comment type="subcellular location">
    <subcellularLocation>
        <location evidence="1">Membrane</location>
        <topology evidence="1">Single-pass membrane protein</topology>
    </subcellularLocation>
</comment>
<sequence>MSPLLIILAVALAIGFMLVSIFNRFVRNKNTVKDAWSNIDVALKRRYDLIPNLVETVKGYAAHEQETLEKVIQARNAAMAVPSGDINQQIEAENQLQKTLRSIFALSEAYPDLKANTNFLQLQDKLNEIEENLERARRYFNGTVRENNTYGESFPGVLFAGIFSYQHFDYFEAEAESRENVKVDFSK</sequence>
<keyword evidence="5 6" id="KW-0472">Membrane</keyword>
<comment type="similarity">
    <text evidence="2">Belongs to the LemA family.</text>
</comment>
<keyword evidence="8" id="KW-1185">Reference proteome</keyword>
<dbReference type="EMBL" id="FSRC01000001">
    <property type="protein sequence ID" value="SIN66921.1"/>
    <property type="molecule type" value="Genomic_DNA"/>
</dbReference>
<evidence type="ECO:0000256" key="6">
    <source>
        <dbReference type="SAM" id="Phobius"/>
    </source>
</evidence>
<dbReference type="PANTHER" id="PTHR34478:SF1">
    <property type="entry name" value="PROTEIN LEMA"/>
    <property type="match status" value="1"/>
</dbReference>
<keyword evidence="3 6" id="KW-0812">Transmembrane</keyword>
<reference evidence="8" key="1">
    <citation type="submission" date="2016-11" db="EMBL/GenBank/DDBJ databases">
        <authorList>
            <person name="Varghese N."/>
            <person name="Submissions S."/>
        </authorList>
    </citation>
    <scope>NUCLEOTIDE SEQUENCE [LARGE SCALE GENOMIC DNA]</scope>
    <source>
        <strain evidence="8">DSM 15292</strain>
    </source>
</reference>
<gene>
    <name evidence="7" type="ORF">SAMN05444394_0444</name>
</gene>
<dbReference type="AlphaFoldDB" id="A0A1N6D7X0"/>
<dbReference type="SUPFAM" id="SSF140478">
    <property type="entry name" value="LemA-like"/>
    <property type="match status" value="1"/>
</dbReference>
<dbReference type="GO" id="GO:0016020">
    <property type="term" value="C:membrane"/>
    <property type="evidence" value="ECO:0007669"/>
    <property type="project" value="UniProtKB-SubCell"/>
</dbReference>
<organism evidence="7 8">
    <name type="scientific">Algoriphagus halophilus</name>
    <dbReference type="NCBI Taxonomy" id="226505"/>
    <lineage>
        <taxon>Bacteria</taxon>
        <taxon>Pseudomonadati</taxon>
        <taxon>Bacteroidota</taxon>
        <taxon>Cytophagia</taxon>
        <taxon>Cytophagales</taxon>
        <taxon>Cyclobacteriaceae</taxon>
        <taxon>Algoriphagus</taxon>
    </lineage>
</organism>
<evidence type="ECO:0000256" key="1">
    <source>
        <dbReference type="ARBA" id="ARBA00004167"/>
    </source>
</evidence>
<dbReference type="Gene3D" id="1.20.1440.20">
    <property type="entry name" value="LemA-like domain"/>
    <property type="match status" value="1"/>
</dbReference>
<dbReference type="InterPro" id="IPR023353">
    <property type="entry name" value="LemA-like_dom_sf"/>
</dbReference>
<evidence type="ECO:0000256" key="2">
    <source>
        <dbReference type="ARBA" id="ARBA00008854"/>
    </source>
</evidence>
<dbReference type="OrthoDB" id="9804152at2"/>
<proteinExistence type="inferred from homology"/>
<feature type="transmembrane region" description="Helical" evidence="6">
    <location>
        <begin position="6"/>
        <end position="26"/>
    </location>
</feature>
<evidence type="ECO:0000256" key="4">
    <source>
        <dbReference type="ARBA" id="ARBA00022989"/>
    </source>
</evidence>
<dbReference type="PANTHER" id="PTHR34478">
    <property type="entry name" value="PROTEIN LEMA"/>
    <property type="match status" value="1"/>
</dbReference>
<dbReference type="STRING" id="226505.SAMN05444394_0444"/>
<evidence type="ECO:0000313" key="7">
    <source>
        <dbReference type="EMBL" id="SIN66921.1"/>
    </source>
</evidence>
<dbReference type="RefSeq" id="WP_074223195.1">
    <property type="nucleotide sequence ID" value="NZ_FSRC01000001.1"/>
</dbReference>
<keyword evidence="4 6" id="KW-1133">Transmembrane helix</keyword>
<evidence type="ECO:0000256" key="3">
    <source>
        <dbReference type="ARBA" id="ARBA00022692"/>
    </source>
</evidence>
<dbReference type="InterPro" id="IPR007156">
    <property type="entry name" value="MamQ_LemA"/>
</dbReference>
<dbReference type="Proteomes" id="UP000185221">
    <property type="component" value="Unassembled WGS sequence"/>
</dbReference>
<dbReference type="Pfam" id="PF04011">
    <property type="entry name" value="LemA"/>
    <property type="match status" value="1"/>
</dbReference>
<evidence type="ECO:0000256" key="5">
    <source>
        <dbReference type="ARBA" id="ARBA00023136"/>
    </source>
</evidence>
<evidence type="ECO:0000313" key="8">
    <source>
        <dbReference type="Proteomes" id="UP000185221"/>
    </source>
</evidence>
<accession>A0A1N6D7X0</accession>
<protein>
    <submittedName>
        <fullName evidence="7">LemA protein</fullName>
    </submittedName>
</protein>
<name>A0A1N6D7X0_9BACT</name>